<dbReference type="Proteomes" id="UP000002009">
    <property type="component" value="Chromosome 9"/>
</dbReference>
<evidence type="ECO:0000259" key="1">
    <source>
        <dbReference type="PROSITE" id="PS50076"/>
    </source>
</evidence>
<accession>C1EBQ7</accession>
<dbReference type="GO" id="GO:0030544">
    <property type="term" value="F:Hsp70 protein binding"/>
    <property type="evidence" value="ECO:0007669"/>
    <property type="project" value="TreeGrafter"/>
</dbReference>
<feature type="non-terminal residue" evidence="2">
    <location>
        <position position="89"/>
    </location>
</feature>
<dbReference type="Gene3D" id="1.10.287.110">
    <property type="entry name" value="DnaJ domain"/>
    <property type="match status" value="1"/>
</dbReference>
<dbReference type="InterPro" id="IPR051100">
    <property type="entry name" value="DnaJ_subfamily_B/C"/>
</dbReference>
<dbReference type="EMBL" id="CP001329">
    <property type="protein sequence ID" value="ACO65763.1"/>
    <property type="molecule type" value="Genomic_DNA"/>
</dbReference>
<gene>
    <name evidence="2" type="ORF">MICPUN_74177</name>
</gene>
<dbReference type="OMA" id="AMQEMWD"/>
<dbReference type="SMART" id="SM00271">
    <property type="entry name" value="DnaJ"/>
    <property type="match status" value="1"/>
</dbReference>
<dbReference type="RefSeq" id="XP_002504505.1">
    <property type="nucleotide sequence ID" value="XM_002504459.1"/>
</dbReference>
<dbReference type="InParanoid" id="C1EBQ7"/>
<dbReference type="GO" id="GO:0071218">
    <property type="term" value="P:cellular response to misfolded protein"/>
    <property type="evidence" value="ECO:0007669"/>
    <property type="project" value="TreeGrafter"/>
</dbReference>
<dbReference type="GO" id="GO:0005789">
    <property type="term" value="C:endoplasmic reticulum membrane"/>
    <property type="evidence" value="ECO:0007669"/>
    <property type="project" value="TreeGrafter"/>
</dbReference>
<dbReference type="GeneID" id="8246064"/>
<organism evidence="2 3">
    <name type="scientific">Micromonas commoda (strain RCC299 / NOUM17 / CCMP2709)</name>
    <name type="common">Picoplanktonic green alga</name>
    <dbReference type="NCBI Taxonomy" id="296587"/>
    <lineage>
        <taxon>Eukaryota</taxon>
        <taxon>Viridiplantae</taxon>
        <taxon>Chlorophyta</taxon>
        <taxon>Mamiellophyceae</taxon>
        <taxon>Mamiellales</taxon>
        <taxon>Mamiellaceae</taxon>
        <taxon>Micromonas</taxon>
    </lineage>
</organism>
<dbReference type="PRINTS" id="PR00625">
    <property type="entry name" value="JDOMAIN"/>
</dbReference>
<dbReference type="PANTHER" id="PTHR43908">
    <property type="entry name" value="AT29763P-RELATED"/>
    <property type="match status" value="1"/>
</dbReference>
<dbReference type="eggNOG" id="KOG0714">
    <property type="taxonomic scope" value="Eukaryota"/>
</dbReference>
<feature type="domain" description="J" evidence="1">
    <location>
        <begin position="25"/>
        <end position="89"/>
    </location>
</feature>
<reference evidence="2 3" key="1">
    <citation type="journal article" date="2009" name="Science">
        <title>Green evolution and dynamic adaptations revealed by genomes of the marine picoeukaryotes Micromonas.</title>
        <authorList>
            <person name="Worden A.Z."/>
            <person name="Lee J.H."/>
            <person name="Mock T."/>
            <person name="Rouze P."/>
            <person name="Simmons M.P."/>
            <person name="Aerts A.L."/>
            <person name="Allen A.E."/>
            <person name="Cuvelier M.L."/>
            <person name="Derelle E."/>
            <person name="Everett M.V."/>
            <person name="Foulon E."/>
            <person name="Grimwood J."/>
            <person name="Gundlach H."/>
            <person name="Henrissat B."/>
            <person name="Napoli C."/>
            <person name="McDonald S.M."/>
            <person name="Parker M.S."/>
            <person name="Rombauts S."/>
            <person name="Salamov A."/>
            <person name="Von Dassow P."/>
            <person name="Badger J.H."/>
            <person name="Coutinho P.M."/>
            <person name="Demir E."/>
            <person name="Dubchak I."/>
            <person name="Gentemann C."/>
            <person name="Eikrem W."/>
            <person name="Gready J.E."/>
            <person name="John U."/>
            <person name="Lanier W."/>
            <person name="Lindquist E.A."/>
            <person name="Lucas S."/>
            <person name="Mayer K.F."/>
            <person name="Moreau H."/>
            <person name="Not F."/>
            <person name="Otillar R."/>
            <person name="Panaud O."/>
            <person name="Pangilinan J."/>
            <person name="Paulsen I."/>
            <person name="Piegu B."/>
            <person name="Poliakov A."/>
            <person name="Robbens S."/>
            <person name="Schmutz J."/>
            <person name="Toulza E."/>
            <person name="Wyss T."/>
            <person name="Zelensky A."/>
            <person name="Zhou K."/>
            <person name="Armbrust E.V."/>
            <person name="Bhattacharya D."/>
            <person name="Goodenough U.W."/>
            <person name="Van de Peer Y."/>
            <person name="Grigoriev I.V."/>
        </authorList>
    </citation>
    <scope>NUCLEOTIDE SEQUENCE [LARGE SCALE GENOMIC DNA]</scope>
    <source>
        <strain evidence="3">RCC299 / NOUM17</strain>
    </source>
</reference>
<sequence length="89" mass="10192">EPQGRPDTSTPKQRELVARVNRAKDYYDIFECDKSASEADLKKAYRKLALQLHPDKNTAPGAEEAFKKVNKAWDVLSDKNKRSTYDMFG</sequence>
<dbReference type="InterPro" id="IPR036869">
    <property type="entry name" value="J_dom_sf"/>
</dbReference>
<dbReference type="InterPro" id="IPR001623">
    <property type="entry name" value="DnaJ_domain"/>
</dbReference>
<dbReference type="STRING" id="296587.C1EBQ7"/>
<proteinExistence type="predicted"/>
<dbReference type="Pfam" id="PF00226">
    <property type="entry name" value="DnaJ"/>
    <property type="match status" value="1"/>
</dbReference>
<dbReference type="KEGG" id="mis:MICPUN_74177"/>
<keyword evidence="3" id="KW-1185">Reference proteome</keyword>
<dbReference type="PROSITE" id="PS50076">
    <property type="entry name" value="DNAJ_2"/>
    <property type="match status" value="1"/>
</dbReference>
<dbReference type="PANTHER" id="PTHR43908:SF3">
    <property type="entry name" value="AT29763P-RELATED"/>
    <property type="match status" value="1"/>
</dbReference>
<protein>
    <recommendedName>
        <fullName evidence="1">J domain-containing protein</fullName>
    </recommendedName>
</protein>
<dbReference type="OrthoDB" id="495069at2759"/>
<dbReference type="CDD" id="cd06257">
    <property type="entry name" value="DnaJ"/>
    <property type="match status" value="1"/>
</dbReference>
<dbReference type="AlphaFoldDB" id="C1EBQ7"/>
<dbReference type="PROSITE" id="PS00636">
    <property type="entry name" value="DNAJ_1"/>
    <property type="match status" value="1"/>
</dbReference>
<dbReference type="SUPFAM" id="SSF46565">
    <property type="entry name" value="Chaperone J-domain"/>
    <property type="match status" value="1"/>
</dbReference>
<evidence type="ECO:0000313" key="3">
    <source>
        <dbReference type="Proteomes" id="UP000002009"/>
    </source>
</evidence>
<evidence type="ECO:0000313" key="2">
    <source>
        <dbReference type="EMBL" id="ACO65763.1"/>
    </source>
</evidence>
<feature type="non-terminal residue" evidence="2">
    <location>
        <position position="1"/>
    </location>
</feature>
<dbReference type="InterPro" id="IPR018253">
    <property type="entry name" value="DnaJ_domain_CS"/>
</dbReference>
<name>C1EBQ7_MICCC</name>